<comment type="caution">
    <text evidence="1">The sequence shown here is derived from an EMBL/GenBank/DDBJ whole genome shotgun (WGS) entry which is preliminary data.</text>
</comment>
<keyword evidence="2" id="KW-1185">Reference proteome</keyword>
<reference evidence="1 2" key="1">
    <citation type="submission" date="2024-10" db="EMBL/GenBank/DDBJ databases">
        <title>Paracoccus drimophilus sp. nov., a novel bacterium from corn roots in Hunan.</title>
        <authorList>
            <person name="Li X."/>
        </authorList>
    </citation>
    <scope>NUCLEOTIDE SEQUENCE [LARGE SCALE GENOMIC DNA]</scope>
    <source>
        <strain evidence="1 2">NGMCC 1.201697</strain>
    </source>
</reference>
<evidence type="ECO:0000313" key="2">
    <source>
        <dbReference type="Proteomes" id="UP001609376"/>
    </source>
</evidence>
<evidence type="ECO:0000313" key="1">
    <source>
        <dbReference type="EMBL" id="MFH5773541.1"/>
    </source>
</evidence>
<dbReference type="Proteomes" id="UP001609376">
    <property type="component" value="Unassembled WGS sequence"/>
</dbReference>
<dbReference type="RefSeq" id="WP_395132390.1">
    <property type="nucleotide sequence ID" value="NZ_JBIMPR010000003.1"/>
</dbReference>
<name>A0ABW7LGS4_9RHOB</name>
<protein>
    <submittedName>
        <fullName evidence="1">Uncharacterized protein</fullName>
    </submittedName>
</protein>
<gene>
    <name evidence="1" type="ORF">ACHFJ0_04760</name>
</gene>
<sequence>MTTAELIDCWKALKGNLPSDGHIAAQVLIDWAGRLADRLDEQEAEIARLKEVLRPFAIEHAWDGNTRFEIVLASHTGSILGSHLDAARAALATDQKGGETG</sequence>
<organism evidence="1 2">
    <name type="scientific">Paracoccus broussonetiae subsp. drimophilus</name>
    <dbReference type="NCBI Taxonomy" id="3373869"/>
    <lineage>
        <taxon>Bacteria</taxon>
        <taxon>Pseudomonadati</taxon>
        <taxon>Pseudomonadota</taxon>
        <taxon>Alphaproteobacteria</taxon>
        <taxon>Rhodobacterales</taxon>
        <taxon>Paracoccaceae</taxon>
        <taxon>Paracoccus</taxon>
        <taxon>Paracoccus broussonetiae</taxon>
    </lineage>
</organism>
<proteinExistence type="predicted"/>
<dbReference type="EMBL" id="JBIMPR010000003">
    <property type="protein sequence ID" value="MFH5773541.1"/>
    <property type="molecule type" value="Genomic_DNA"/>
</dbReference>
<accession>A0ABW7LGS4</accession>